<dbReference type="EMBL" id="ACYE01000235">
    <property type="protein sequence ID" value="EFE40626.1"/>
    <property type="molecule type" value="Genomic_DNA"/>
</dbReference>
<comment type="caution">
    <text evidence="2">The sequence shown here is derived from an EMBL/GenBank/DDBJ whole genome shotgun (WGS) entry which is preliminary data.</text>
</comment>
<feature type="compositionally biased region" description="Basic and acidic residues" evidence="1">
    <location>
        <begin position="50"/>
        <end position="74"/>
    </location>
</feature>
<evidence type="ECO:0000313" key="2">
    <source>
        <dbReference type="EMBL" id="EFE40626.1"/>
    </source>
</evidence>
<protein>
    <submittedName>
        <fullName evidence="2">Uncharacterized protein</fullName>
    </submittedName>
</protein>
<dbReference type="KEGG" id="tve:TRV_04676"/>
<name>D4DC24_TRIVH</name>
<proteinExistence type="predicted"/>
<sequence length="106" mass="12490">MTEVSLLTGGIFRYASGSVARDRVGKKRRREVEYQEEEKKKKKKKTAILKTERREERKGRYRDRERSETERRDSMSYYDVDAILTDSQRETAGSGAGYQEEEIDET</sequence>
<dbReference type="RefSeq" id="XP_003021244.1">
    <property type="nucleotide sequence ID" value="XM_003021198.1"/>
</dbReference>
<accession>D4DC24</accession>
<gene>
    <name evidence="2" type="ORF">TRV_04676</name>
</gene>
<dbReference type="AlphaFoldDB" id="D4DC24"/>
<dbReference type="GeneID" id="9578089"/>
<dbReference type="HOGENOM" id="CLU_2225114_0_0_1"/>
<organism evidence="2 3">
    <name type="scientific">Trichophyton verrucosum (strain HKI 0517)</name>
    <dbReference type="NCBI Taxonomy" id="663202"/>
    <lineage>
        <taxon>Eukaryota</taxon>
        <taxon>Fungi</taxon>
        <taxon>Dikarya</taxon>
        <taxon>Ascomycota</taxon>
        <taxon>Pezizomycotina</taxon>
        <taxon>Eurotiomycetes</taxon>
        <taxon>Eurotiomycetidae</taxon>
        <taxon>Onygenales</taxon>
        <taxon>Arthrodermataceae</taxon>
        <taxon>Trichophyton</taxon>
    </lineage>
</organism>
<feature type="region of interest" description="Disordered" evidence="1">
    <location>
        <begin position="23"/>
        <end position="106"/>
    </location>
</feature>
<dbReference type="Proteomes" id="UP000008383">
    <property type="component" value="Unassembled WGS sequence"/>
</dbReference>
<evidence type="ECO:0000313" key="3">
    <source>
        <dbReference type="Proteomes" id="UP000008383"/>
    </source>
</evidence>
<feature type="compositionally biased region" description="Basic and acidic residues" evidence="1">
    <location>
        <begin position="30"/>
        <end position="39"/>
    </location>
</feature>
<reference evidence="3" key="1">
    <citation type="journal article" date="2011" name="Genome Biol.">
        <title>Comparative and functional genomics provide insights into the pathogenicity of dermatophytic fungi.</title>
        <authorList>
            <person name="Burmester A."/>
            <person name="Shelest E."/>
            <person name="Gloeckner G."/>
            <person name="Heddergott C."/>
            <person name="Schindler S."/>
            <person name="Staib P."/>
            <person name="Heidel A."/>
            <person name="Felder M."/>
            <person name="Petzold A."/>
            <person name="Szafranski K."/>
            <person name="Feuermann M."/>
            <person name="Pedruzzi I."/>
            <person name="Priebe S."/>
            <person name="Groth M."/>
            <person name="Winkler R."/>
            <person name="Li W."/>
            <person name="Kniemeyer O."/>
            <person name="Schroeckh V."/>
            <person name="Hertweck C."/>
            <person name="Hube B."/>
            <person name="White T.C."/>
            <person name="Platzer M."/>
            <person name="Guthke R."/>
            <person name="Heitman J."/>
            <person name="Woestemeyer J."/>
            <person name="Zipfel P.F."/>
            <person name="Monod M."/>
            <person name="Brakhage A.A."/>
        </authorList>
    </citation>
    <scope>NUCLEOTIDE SEQUENCE [LARGE SCALE GENOMIC DNA]</scope>
    <source>
        <strain evidence="3">HKI 0517</strain>
    </source>
</reference>
<keyword evidence="3" id="KW-1185">Reference proteome</keyword>
<evidence type="ECO:0000256" key="1">
    <source>
        <dbReference type="SAM" id="MobiDB-lite"/>
    </source>
</evidence>